<dbReference type="OrthoDB" id="20729at2759"/>
<feature type="compositionally biased region" description="Acidic residues" evidence="3">
    <location>
        <begin position="417"/>
        <end position="440"/>
    </location>
</feature>
<dbReference type="AlphaFoldDB" id="A0A9P6IZK1"/>
<feature type="region of interest" description="Disordered" evidence="3">
    <location>
        <begin position="407"/>
        <end position="444"/>
    </location>
</feature>
<gene>
    <name evidence="5" type="ORF">BGZ65_005123</name>
</gene>
<evidence type="ECO:0000259" key="4">
    <source>
        <dbReference type="Pfam" id="PF13934"/>
    </source>
</evidence>
<dbReference type="GO" id="GO:0005634">
    <property type="term" value="C:nucleus"/>
    <property type="evidence" value="ECO:0007669"/>
    <property type="project" value="UniProtKB-SubCell"/>
</dbReference>
<keyword evidence="6" id="KW-1185">Reference proteome</keyword>
<evidence type="ECO:0000256" key="3">
    <source>
        <dbReference type="SAM" id="MobiDB-lite"/>
    </source>
</evidence>
<evidence type="ECO:0000313" key="5">
    <source>
        <dbReference type="EMBL" id="KAF9952685.1"/>
    </source>
</evidence>
<dbReference type="PANTHER" id="PTHR21583:SF8">
    <property type="entry name" value="PROTEIN ELYS"/>
    <property type="match status" value="1"/>
</dbReference>
<dbReference type="EMBL" id="JAAAHW010006967">
    <property type="protein sequence ID" value="KAF9952685.1"/>
    <property type="molecule type" value="Genomic_DNA"/>
</dbReference>
<dbReference type="Pfam" id="PF13934">
    <property type="entry name" value="ELYS"/>
    <property type="match status" value="1"/>
</dbReference>
<name>A0A9P6IZK1_9FUNG</name>
<reference evidence="5" key="1">
    <citation type="journal article" date="2020" name="Fungal Divers.">
        <title>Resolving the Mortierellaceae phylogeny through synthesis of multi-gene phylogenetics and phylogenomics.</title>
        <authorList>
            <person name="Vandepol N."/>
            <person name="Liber J."/>
            <person name="Desiro A."/>
            <person name="Na H."/>
            <person name="Kennedy M."/>
            <person name="Barry K."/>
            <person name="Grigoriev I.V."/>
            <person name="Miller A.N."/>
            <person name="O'Donnell K."/>
            <person name="Stajich J.E."/>
            <person name="Bonito G."/>
        </authorList>
    </citation>
    <scope>NUCLEOTIDE SEQUENCE</scope>
    <source>
        <strain evidence="5">MES-2147</strain>
    </source>
</reference>
<accession>A0A9P6IZK1</accession>
<proteinExistence type="predicted"/>
<feature type="compositionally biased region" description="Polar residues" evidence="3">
    <location>
        <begin position="1051"/>
        <end position="1061"/>
    </location>
</feature>
<comment type="subcellular location">
    <subcellularLocation>
        <location evidence="1">Nucleus</location>
    </subcellularLocation>
</comment>
<feature type="non-terminal residue" evidence="5">
    <location>
        <position position="1162"/>
    </location>
</feature>
<comment type="caution">
    <text evidence="5">The sequence shown here is derived from an EMBL/GenBank/DDBJ whole genome shotgun (WGS) entry which is preliminary data.</text>
</comment>
<dbReference type="PANTHER" id="PTHR21583">
    <property type="entry name" value="ELYS PROTEIN"/>
    <property type="match status" value="1"/>
</dbReference>
<evidence type="ECO:0000313" key="6">
    <source>
        <dbReference type="Proteomes" id="UP000749646"/>
    </source>
</evidence>
<sequence>MALKFGTNHFKAALTPAHKWTPDLVSKFGVRFRDHNVSEILMRRDCLPESTRMFLDESVAAIRREDISNQYFKLLDHLRKNNIEKFVDPVLGELLRKSMPDHRLRVHEQHVLFMEMSGKEQQVRPDLSISMKNGSVQALMVVEAKRATKDIPTEAMMNRTRSQVVAQAIAANQQEAWPRNLPVFMMICVGTKVLFYKAVFNDQLLRRVRKGVEFRGMDCEQTEVMSYAKTMDYGRPVPWDISSIDDLPDVIGVLGHIHADYLWSRTTMTLVTEFRPVSHEFYPDSSSRAGFIGASSTDALWFYRFDSSFVEVRDVFTCQDKVFASLSTTEVKQRFRDLLKGNEIRFVIVQDIYVADFHVLLIVVRESQEDRDHVFFWNLLTLHLQLLVSASRLLTAATVTAQKATTRYDNDGTSPIDMDDDDDDDDDDDNENEDEDEEDSQNPMWLQGNRRHLLVLGHRNHWMSIYKFTVSLTGKDPEHETSINNKPGSVGLRARVHRLDQVEHQSHGMGIERAGFVPAIAVGTSEAQVYVVQYYDARENKKPNVMIALEDLKTKLLPITSITLQHTTDRALDLLVIGQGYRADTLDCGESPTVTIYHLHHQEVGYKLLGYVQPPMLEGEVASRGETLAATVSEDANGLRVHCAFSVQVDQGPVRSNLTTVEINNKVQSMDVVELTTTEGGTLWDISSQSNSYELSLLYLGKIVNYVNAADKECSRKESEWGEGEEAAYRHPAPVYGSFVDEQKRFSDTGYGDVELAEIELRRQQLGGKLFYDRLLEFIDLDVGVLYPPRNHNQQRNLWTNIYVNGSLNTDNRNCLAYYLLKNQHSNASEKFLNEYLIPTKFVDLMNGFWALDHFEFKSAVLYLSRPELTVDWIEDVAEAIFKHGSAQLARHFILAGNLNLNSDPFVDLKLQILLATDFTEAFNFQRSSTVSTRTPKSDTNMDVDVEMMAVDLVARKERLFKALLNYCFQNKPNRKAIKALALLTLNEAEEQMFIRYCDEHAGVTREVGHEFLIMYYVNHSRYIEAIRMHRKRLSDEIGKEGAEEFRPYNIHSSGESSSQAKDLKRPLSKSEKRQVIIDSLMMVLPPTQREILELEKGQFTDDDSTGADGGSMISSATTTKELILSLMKEVGEPLTSLKGLDLDWVAKSLTRHVLEEEFEQD</sequence>
<dbReference type="InterPro" id="IPR052620">
    <property type="entry name" value="ELYS/MEL-28_NucAsmblyFactor"/>
</dbReference>
<evidence type="ECO:0000256" key="1">
    <source>
        <dbReference type="ARBA" id="ARBA00004123"/>
    </source>
</evidence>
<keyword evidence="2" id="KW-0539">Nucleus</keyword>
<organism evidence="5 6">
    <name type="scientific">Modicella reniformis</name>
    <dbReference type="NCBI Taxonomy" id="1440133"/>
    <lineage>
        <taxon>Eukaryota</taxon>
        <taxon>Fungi</taxon>
        <taxon>Fungi incertae sedis</taxon>
        <taxon>Mucoromycota</taxon>
        <taxon>Mortierellomycotina</taxon>
        <taxon>Mortierellomycetes</taxon>
        <taxon>Mortierellales</taxon>
        <taxon>Mortierellaceae</taxon>
        <taxon>Modicella</taxon>
    </lineage>
</organism>
<feature type="domain" description="ELYS-like" evidence="4">
    <location>
        <begin position="769"/>
        <end position="1000"/>
    </location>
</feature>
<dbReference type="Proteomes" id="UP000749646">
    <property type="component" value="Unassembled WGS sequence"/>
</dbReference>
<feature type="region of interest" description="Disordered" evidence="3">
    <location>
        <begin position="1045"/>
        <end position="1068"/>
    </location>
</feature>
<evidence type="ECO:0000256" key="2">
    <source>
        <dbReference type="ARBA" id="ARBA00023242"/>
    </source>
</evidence>
<dbReference type="InterPro" id="IPR025151">
    <property type="entry name" value="ELYS_dom"/>
</dbReference>
<protein>
    <recommendedName>
        <fullName evidence="4">ELYS-like domain-containing protein</fullName>
    </recommendedName>
</protein>